<dbReference type="AlphaFoldDB" id="A0A9P0BDQ2"/>
<comment type="similarity">
    <text evidence="1">Belongs to the WASH1 family.</text>
</comment>
<dbReference type="Pfam" id="PF11945">
    <property type="entry name" value="WASH_WAHD"/>
    <property type="match status" value="1"/>
</dbReference>
<keyword evidence="6" id="KW-1185">Reference proteome</keyword>
<dbReference type="GO" id="GO:0043015">
    <property type="term" value="F:gamma-tubulin binding"/>
    <property type="evidence" value="ECO:0007669"/>
    <property type="project" value="TreeGrafter"/>
</dbReference>
<dbReference type="GO" id="GO:0003779">
    <property type="term" value="F:actin binding"/>
    <property type="evidence" value="ECO:0007669"/>
    <property type="project" value="UniProtKB-KW"/>
</dbReference>
<name>A0A9P0BDQ2_BRAAE</name>
<feature type="compositionally biased region" description="Pro residues" evidence="3">
    <location>
        <begin position="304"/>
        <end position="317"/>
    </location>
</feature>
<dbReference type="GO" id="GO:0005769">
    <property type="term" value="C:early endosome"/>
    <property type="evidence" value="ECO:0007669"/>
    <property type="project" value="InterPro"/>
</dbReference>
<dbReference type="GO" id="GO:0006887">
    <property type="term" value="P:exocytosis"/>
    <property type="evidence" value="ECO:0007669"/>
    <property type="project" value="TreeGrafter"/>
</dbReference>
<dbReference type="GO" id="GO:0071203">
    <property type="term" value="C:WASH complex"/>
    <property type="evidence" value="ECO:0007669"/>
    <property type="project" value="InterPro"/>
</dbReference>
<dbReference type="GO" id="GO:0043014">
    <property type="term" value="F:alpha-tubulin binding"/>
    <property type="evidence" value="ECO:0007669"/>
    <property type="project" value="InterPro"/>
</dbReference>
<feature type="region of interest" description="Disordered" evidence="3">
    <location>
        <begin position="363"/>
        <end position="456"/>
    </location>
</feature>
<dbReference type="EMBL" id="OV121139">
    <property type="protein sequence ID" value="CAH0562139.1"/>
    <property type="molecule type" value="Genomic_DNA"/>
</dbReference>
<dbReference type="InterPro" id="IPR021854">
    <property type="entry name" value="WASH1_WAHD"/>
</dbReference>
<evidence type="ECO:0000259" key="4">
    <source>
        <dbReference type="Pfam" id="PF11945"/>
    </source>
</evidence>
<protein>
    <recommendedName>
        <fullName evidence="4">WASH1 WAHD domain-containing protein</fullName>
    </recommendedName>
</protein>
<dbReference type="PANTHER" id="PTHR23331:SF1">
    <property type="entry name" value="WASH COMPLEX SUBUNIT 1"/>
    <property type="match status" value="1"/>
</dbReference>
<evidence type="ECO:0000256" key="3">
    <source>
        <dbReference type="SAM" id="MobiDB-lite"/>
    </source>
</evidence>
<feature type="domain" description="WASH1 WAHD" evidence="4">
    <location>
        <begin position="3"/>
        <end position="269"/>
    </location>
</feature>
<sequence>MSETYIVPIVSRNLTKNDAIVQIAELLDHLNTVSEDLFSKINERLDKNKSKLKDVTKRVEVVQTKINNLKSVKKATQVFSSSKYPANEVNRDYTSLFPCKTVLEIKRHKVKQKNYLPVFDPINKLSSYQNKKQSKNNNKCEGLGNMPADIDFVNDLLLYNSGKNLYNKFEMMDVLKGPQNIKHDNTVDISDIGVAPYSIREGSVVNKSNVKSFFYSPKIGDVPELNVPLDLPDLPGIADDLRYDGDSGAASTIAPSANTLLELPPIEKLQINKVVTTVTEVDTATDIIPPAPLPVVVTSQLITPPSPPPPPPPPPPLVQEEEKKEIKIQEKVIPSPPQVQQPEKKDFAGMDMRASLMEAIRNAGGSKKAKLKTINEDAAPTSTTKAPSGDLMADLHAKLSMRRKGISGSKKAENEGGGSGLLDGNTALGKISAMIPPPSKNDVTDSNNTEDEDWDE</sequence>
<dbReference type="GO" id="GO:0032456">
    <property type="term" value="P:endocytic recycling"/>
    <property type="evidence" value="ECO:0007669"/>
    <property type="project" value="TreeGrafter"/>
</dbReference>
<accession>A0A9P0BDQ2</accession>
<dbReference type="GO" id="GO:0005829">
    <property type="term" value="C:cytosol"/>
    <property type="evidence" value="ECO:0007669"/>
    <property type="project" value="GOC"/>
</dbReference>
<dbReference type="InterPro" id="IPR028290">
    <property type="entry name" value="WASH1"/>
</dbReference>
<dbReference type="PANTHER" id="PTHR23331">
    <property type="entry name" value="CXYORF1"/>
    <property type="match status" value="1"/>
</dbReference>
<evidence type="ECO:0000256" key="1">
    <source>
        <dbReference type="ARBA" id="ARBA00005602"/>
    </source>
</evidence>
<dbReference type="GO" id="GO:0034314">
    <property type="term" value="P:Arp2/3 complex-mediated actin nucleation"/>
    <property type="evidence" value="ECO:0007669"/>
    <property type="project" value="InterPro"/>
</dbReference>
<evidence type="ECO:0000313" key="5">
    <source>
        <dbReference type="EMBL" id="CAH0562139.1"/>
    </source>
</evidence>
<organism evidence="5 6">
    <name type="scientific">Brassicogethes aeneus</name>
    <name type="common">Rape pollen beetle</name>
    <name type="synonym">Meligethes aeneus</name>
    <dbReference type="NCBI Taxonomy" id="1431903"/>
    <lineage>
        <taxon>Eukaryota</taxon>
        <taxon>Metazoa</taxon>
        <taxon>Ecdysozoa</taxon>
        <taxon>Arthropoda</taxon>
        <taxon>Hexapoda</taxon>
        <taxon>Insecta</taxon>
        <taxon>Pterygota</taxon>
        <taxon>Neoptera</taxon>
        <taxon>Endopterygota</taxon>
        <taxon>Coleoptera</taxon>
        <taxon>Polyphaga</taxon>
        <taxon>Cucujiformia</taxon>
        <taxon>Nitidulidae</taxon>
        <taxon>Meligethinae</taxon>
        <taxon>Brassicogethes</taxon>
    </lineage>
</organism>
<proteinExistence type="inferred from homology"/>
<feature type="region of interest" description="Disordered" evidence="3">
    <location>
        <begin position="299"/>
        <end position="322"/>
    </location>
</feature>
<dbReference type="OrthoDB" id="307871at2759"/>
<evidence type="ECO:0000313" key="6">
    <source>
        <dbReference type="Proteomes" id="UP001154078"/>
    </source>
</evidence>
<dbReference type="Proteomes" id="UP001154078">
    <property type="component" value="Chromosome 8"/>
</dbReference>
<dbReference type="GO" id="GO:0042147">
    <property type="term" value="P:retrograde transport, endosome to Golgi"/>
    <property type="evidence" value="ECO:0007669"/>
    <property type="project" value="TreeGrafter"/>
</dbReference>
<evidence type="ECO:0000256" key="2">
    <source>
        <dbReference type="ARBA" id="ARBA00023203"/>
    </source>
</evidence>
<gene>
    <name evidence="5" type="ORF">MELIAE_LOCUS11343</name>
</gene>
<reference evidence="5" key="1">
    <citation type="submission" date="2021-12" db="EMBL/GenBank/DDBJ databases">
        <authorList>
            <person name="King R."/>
        </authorList>
    </citation>
    <scope>NUCLEOTIDE SEQUENCE</scope>
</reference>
<dbReference type="GO" id="GO:0055037">
    <property type="term" value="C:recycling endosome"/>
    <property type="evidence" value="ECO:0007669"/>
    <property type="project" value="TreeGrafter"/>
</dbReference>
<keyword evidence="2" id="KW-0009">Actin-binding</keyword>